<proteinExistence type="predicted"/>
<sequence length="55" mass="6555">MIDSSDPYVYIKVGLEFEIEKYNVIYPNELDKLLKLMCIDRYNMMKVGIQLPDHD</sequence>
<dbReference type="Proteomes" id="UP001410648">
    <property type="component" value="Unassembled WGS sequence"/>
</dbReference>
<gene>
    <name evidence="1" type="ORF">GCM10008936_17590</name>
</gene>
<name>A0ABN1B5P8_9LACT</name>
<protein>
    <submittedName>
        <fullName evidence="1">Uncharacterized protein</fullName>
    </submittedName>
</protein>
<dbReference type="EMBL" id="BAAADA010000159">
    <property type="protein sequence ID" value="GAA0490260.1"/>
    <property type="molecule type" value="Genomic_DNA"/>
</dbReference>
<comment type="caution">
    <text evidence="1">The sequence shown here is derived from an EMBL/GenBank/DDBJ whole genome shotgun (WGS) entry which is preliminary data.</text>
</comment>
<organism evidence="1 2">
    <name type="scientific">Alkalibacterium indicireducens</name>
    <dbReference type="NCBI Taxonomy" id="398758"/>
    <lineage>
        <taxon>Bacteria</taxon>
        <taxon>Bacillati</taxon>
        <taxon>Bacillota</taxon>
        <taxon>Bacilli</taxon>
        <taxon>Lactobacillales</taxon>
        <taxon>Carnobacteriaceae</taxon>
        <taxon>Alkalibacterium</taxon>
    </lineage>
</organism>
<reference evidence="1 2" key="1">
    <citation type="journal article" date="2019" name="Int. J. Syst. Evol. Microbiol.">
        <title>The Global Catalogue of Microorganisms (GCM) 10K type strain sequencing project: providing services to taxonomists for standard genome sequencing and annotation.</title>
        <authorList>
            <consortium name="The Broad Institute Genomics Platform"/>
            <consortium name="The Broad Institute Genome Sequencing Center for Infectious Disease"/>
            <person name="Wu L."/>
            <person name="Ma J."/>
        </authorList>
    </citation>
    <scope>NUCLEOTIDE SEQUENCE [LARGE SCALE GENOMIC DNA]</scope>
    <source>
        <strain evidence="1 2">JCM 14232</strain>
    </source>
</reference>
<evidence type="ECO:0000313" key="2">
    <source>
        <dbReference type="Proteomes" id="UP001410648"/>
    </source>
</evidence>
<keyword evidence="2" id="KW-1185">Reference proteome</keyword>
<accession>A0ABN1B5P8</accession>
<evidence type="ECO:0000313" key="1">
    <source>
        <dbReference type="EMBL" id="GAA0490260.1"/>
    </source>
</evidence>